<proteinExistence type="inferred from homology"/>
<dbReference type="AlphaFoldDB" id="A0A8C3Y503"/>
<dbReference type="GO" id="GO:0005525">
    <property type="term" value="F:GTP binding"/>
    <property type="evidence" value="ECO:0007669"/>
    <property type="project" value="UniProtKB-KW"/>
</dbReference>
<evidence type="ECO:0000256" key="7">
    <source>
        <dbReference type="ARBA" id="ARBA00049117"/>
    </source>
</evidence>
<dbReference type="Gene3D" id="2.40.30.10">
    <property type="entry name" value="Translation factors"/>
    <property type="match status" value="2"/>
</dbReference>
<evidence type="ECO:0000256" key="2">
    <source>
        <dbReference type="ARBA" id="ARBA00022741"/>
    </source>
</evidence>
<dbReference type="InterPro" id="IPR054696">
    <property type="entry name" value="GTP-eEF1A_C"/>
</dbReference>
<reference evidence="10" key="3">
    <citation type="submission" date="2025-09" db="UniProtKB">
        <authorList>
            <consortium name="Ensembl"/>
        </authorList>
    </citation>
    <scope>IDENTIFICATION</scope>
</reference>
<dbReference type="FunFam" id="2.40.30.10:FF:000017">
    <property type="entry name" value="Eukaryotic peptide chain release factor GTP-binding subunit"/>
    <property type="match status" value="1"/>
</dbReference>
<reference evidence="10" key="2">
    <citation type="submission" date="2025-08" db="UniProtKB">
        <authorList>
            <consortium name="Ensembl"/>
        </authorList>
    </citation>
    <scope>IDENTIFICATION</scope>
</reference>
<feature type="compositionally biased region" description="Pro residues" evidence="8">
    <location>
        <begin position="94"/>
        <end position="104"/>
    </location>
</feature>
<dbReference type="PROSITE" id="PS00301">
    <property type="entry name" value="G_TR_1"/>
    <property type="match status" value="1"/>
</dbReference>
<dbReference type="SUPFAM" id="SSF50447">
    <property type="entry name" value="Translation proteins"/>
    <property type="match status" value="1"/>
</dbReference>
<dbReference type="CDD" id="cd03704">
    <property type="entry name" value="eRF3_C_III"/>
    <property type="match status" value="1"/>
</dbReference>
<dbReference type="PANTHER" id="PTHR23115">
    <property type="entry name" value="TRANSLATION FACTOR"/>
    <property type="match status" value="1"/>
</dbReference>
<dbReference type="SUPFAM" id="SSF52540">
    <property type="entry name" value="P-loop containing nucleoside triphosphate hydrolases"/>
    <property type="match status" value="1"/>
</dbReference>
<gene>
    <name evidence="10" type="primary">GSPT1</name>
</gene>
<dbReference type="InterPro" id="IPR009818">
    <property type="entry name" value="PAM2_motif"/>
</dbReference>
<dbReference type="InterPro" id="IPR031157">
    <property type="entry name" value="G_TR_CS"/>
</dbReference>
<feature type="region of interest" description="Disordered" evidence="8">
    <location>
        <begin position="87"/>
        <end position="190"/>
    </location>
</feature>
<keyword evidence="4" id="KW-0648">Protein biosynthesis</keyword>
<evidence type="ECO:0000256" key="1">
    <source>
        <dbReference type="ARBA" id="ARBA00007249"/>
    </source>
</evidence>
<dbReference type="InterPro" id="IPR009000">
    <property type="entry name" value="Transl_B-barrel_sf"/>
</dbReference>
<feature type="domain" description="Tr-type G" evidence="9">
    <location>
        <begin position="193"/>
        <end position="419"/>
    </location>
</feature>
<dbReference type="Pfam" id="PF22594">
    <property type="entry name" value="GTP-eEF1A_C"/>
    <property type="match status" value="1"/>
</dbReference>
<dbReference type="CDD" id="cd04089">
    <property type="entry name" value="eRF3_II"/>
    <property type="match status" value="1"/>
</dbReference>
<dbReference type="InterPro" id="IPR027417">
    <property type="entry name" value="P-loop_NTPase"/>
</dbReference>
<feature type="compositionally biased region" description="Gly residues" evidence="8">
    <location>
        <begin position="1"/>
        <end position="13"/>
    </location>
</feature>
<evidence type="ECO:0000256" key="8">
    <source>
        <dbReference type="SAM" id="MobiDB-lite"/>
    </source>
</evidence>
<dbReference type="Pfam" id="PF00009">
    <property type="entry name" value="GTP_EFTU"/>
    <property type="match status" value="1"/>
</dbReference>
<dbReference type="InterPro" id="IPR000795">
    <property type="entry name" value="T_Tr_GTP-bd_dom"/>
</dbReference>
<accession>A0A8C3Y503</accession>
<dbReference type="Proteomes" id="UP000694563">
    <property type="component" value="Chromosome 16"/>
</dbReference>
<evidence type="ECO:0000256" key="4">
    <source>
        <dbReference type="ARBA" id="ARBA00022917"/>
    </source>
</evidence>
<comment type="catalytic activity">
    <reaction evidence="7">
        <text>GTP + H2O = GDP + phosphate + H(+)</text>
        <dbReference type="Rhea" id="RHEA:19669"/>
        <dbReference type="ChEBI" id="CHEBI:15377"/>
        <dbReference type="ChEBI" id="CHEBI:15378"/>
        <dbReference type="ChEBI" id="CHEBI:37565"/>
        <dbReference type="ChEBI" id="CHEBI:43474"/>
        <dbReference type="ChEBI" id="CHEBI:58189"/>
    </reaction>
    <physiologicalReaction direction="left-to-right" evidence="7">
        <dbReference type="Rhea" id="RHEA:19670"/>
    </physiologicalReaction>
</comment>
<evidence type="ECO:0000256" key="3">
    <source>
        <dbReference type="ARBA" id="ARBA00022801"/>
    </source>
</evidence>
<keyword evidence="6" id="KW-0866">Nonsense-mediated mRNA decay</keyword>
<evidence type="ECO:0000313" key="11">
    <source>
        <dbReference type="Proteomes" id="UP000694563"/>
    </source>
</evidence>
<feature type="region of interest" description="Disordered" evidence="8">
    <location>
        <begin position="1"/>
        <end position="53"/>
    </location>
</feature>
<name>A0A8C3Y503_CATUS</name>
<dbReference type="GO" id="GO:0000184">
    <property type="term" value="P:nuclear-transcribed mRNA catabolic process, nonsense-mediated decay"/>
    <property type="evidence" value="ECO:0007669"/>
    <property type="project" value="UniProtKB-KW"/>
</dbReference>
<dbReference type="InterPro" id="IPR009001">
    <property type="entry name" value="Transl_elong_EF1A/Init_IF2_C"/>
</dbReference>
<protein>
    <submittedName>
        <fullName evidence="10">G1 to S phase transition 1</fullName>
    </submittedName>
</protein>
<dbReference type="PRINTS" id="PR00315">
    <property type="entry name" value="ELONGATNFCT"/>
</dbReference>
<dbReference type="Pfam" id="PF03144">
    <property type="entry name" value="GTP_EFTU_D2"/>
    <property type="match status" value="1"/>
</dbReference>
<dbReference type="Gene3D" id="3.40.50.300">
    <property type="entry name" value="P-loop containing nucleotide triphosphate hydrolases"/>
    <property type="match status" value="1"/>
</dbReference>
<dbReference type="FunFam" id="2.40.30.10:FF:000024">
    <property type="entry name" value="Eukaryotic peptide chain release factor GTP-binding subunit ERF3A"/>
    <property type="match status" value="1"/>
</dbReference>
<sequence length="620" mass="67534">RVPHASGGGGGTGRDARGSGSSSDSAPDCWDQADIEPGSGAGPGCAPPAAEAEAQQELLGAAFSRQLNVNAKPFVPNVHAAEFVPSFLRSGPAPGLPPPSPPPDKLFFSAGAPVEPSPEEQTASCEGSLENGETEMSPEESWDHKEEPSEAELGGGPAGDAGPSEESAQEMMEEEEEIPKPKSVVAPPGAPKKEHVNVVFIGHVDAGKSTIGGQIMYLTGMVDKRTLEKYEREAKEKNRETWYLSWALDTNQEERDKGKTVEVGRAYFETEKKHFTILDAPGHKSFVPNMIGGASQADLAVLVISARKGEFETGFEKGGQTREHAMLAKTAGVKHLIVLINKMDDPTVNWSNERYEECKEKLVPFLKKVGFNPKKDIHFMPCSGLTGANLKEQSEFCPWYIGLPFIPYLDNLPNFNRSVDGPIRLPIVDKYKDMGTVVLGKLESGSICKGQQLVMMPNKHNVEVLGILSDDVETDSVAPGENLKIRLKGIEEEEILPGFILCDLNNLCHSGRTFDAQIVIIEHKSIICPGYNAVLHIHTCIEEVEITALICLVDKKTGEKSKTRPRFVKQDQVCIARLRTAGTICLETFKDFPQMGRFTLRDEGKTIAIGKVLKLVPEKD</sequence>
<keyword evidence="2" id="KW-0547">Nucleotide-binding</keyword>
<dbReference type="GO" id="GO:0003747">
    <property type="term" value="F:translation release factor activity"/>
    <property type="evidence" value="ECO:0007669"/>
    <property type="project" value="UniProtKB-ARBA"/>
</dbReference>
<organism evidence="10 11">
    <name type="scientific">Catharus ustulatus</name>
    <name type="common">Russet-backed thrush</name>
    <name type="synonym">Hylocichla ustulatus</name>
    <dbReference type="NCBI Taxonomy" id="91951"/>
    <lineage>
        <taxon>Eukaryota</taxon>
        <taxon>Metazoa</taxon>
        <taxon>Chordata</taxon>
        <taxon>Craniata</taxon>
        <taxon>Vertebrata</taxon>
        <taxon>Euteleostomi</taxon>
        <taxon>Archelosauria</taxon>
        <taxon>Archosauria</taxon>
        <taxon>Dinosauria</taxon>
        <taxon>Saurischia</taxon>
        <taxon>Theropoda</taxon>
        <taxon>Coelurosauria</taxon>
        <taxon>Aves</taxon>
        <taxon>Neognathae</taxon>
        <taxon>Neoaves</taxon>
        <taxon>Telluraves</taxon>
        <taxon>Australaves</taxon>
        <taxon>Passeriformes</taxon>
        <taxon>Turdidae</taxon>
        <taxon>Catharus</taxon>
    </lineage>
</organism>
<comment type="similarity">
    <text evidence="1">Belongs to the TRAFAC class translation factor GTPase superfamily. Classic translation factor GTPase family. EF-Tu/EF-1A subfamily.</text>
</comment>
<dbReference type="GO" id="GO:0003924">
    <property type="term" value="F:GTPase activity"/>
    <property type="evidence" value="ECO:0007669"/>
    <property type="project" value="InterPro"/>
</dbReference>
<evidence type="ECO:0000256" key="6">
    <source>
        <dbReference type="ARBA" id="ARBA00023161"/>
    </source>
</evidence>
<dbReference type="CDD" id="cd01883">
    <property type="entry name" value="EF1_alpha"/>
    <property type="match status" value="1"/>
</dbReference>
<evidence type="ECO:0000259" key="9">
    <source>
        <dbReference type="PROSITE" id="PS51722"/>
    </source>
</evidence>
<keyword evidence="5" id="KW-0342">GTP-binding</keyword>
<dbReference type="Ensembl" id="ENSCUST00005016652.1">
    <property type="protein sequence ID" value="ENSCUSP00005016040.1"/>
    <property type="gene ID" value="ENSCUSG00005009933.1"/>
</dbReference>
<dbReference type="GO" id="GO:0005829">
    <property type="term" value="C:cytosol"/>
    <property type="evidence" value="ECO:0007669"/>
    <property type="project" value="UniProtKB-ARBA"/>
</dbReference>
<feature type="compositionally biased region" description="Acidic residues" evidence="8">
    <location>
        <begin position="167"/>
        <end position="177"/>
    </location>
</feature>
<dbReference type="InterPro" id="IPR004161">
    <property type="entry name" value="EFTu-like_2"/>
</dbReference>
<dbReference type="FunFam" id="3.40.50.300:FF:000270">
    <property type="entry name" value="Eukaryotic peptide chain release factor GTP-binding subunit ERF3A"/>
    <property type="match status" value="1"/>
</dbReference>
<dbReference type="InterPro" id="IPR050100">
    <property type="entry name" value="TRAFAC_GTPase_members"/>
</dbReference>
<dbReference type="Pfam" id="PF07145">
    <property type="entry name" value="PAM2"/>
    <property type="match status" value="1"/>
</dbReference>
<dbReference type="SUPFAM" id="SSF50465">
    <property type="entry name" value="EF-Tu/eEF-1alpha/eIF2-gamma C-terminal domain"/>
    <property type="match status" value="1"/>
</dbReference>
<keyword evidence="11" id="KW-1185">Reference proteome</keyword>
<evidence type="ECO:0000313" key="10">
    <source>
        <dbReference type="Ensembl" id="ENSCUSP00005016040.1"/>
    </source>
</evidence>
<dbReference type="PROSITE" id="PS51722">
    <property type="entry name" value="G_TR_2"/>
    <property type="match status" value="1"/>
</dbReference>
<reference evidence="10" key="1">
    <citation type="submission" date="2020-10" db="EMBL/GenBank/DDBJ databases">
        <title>Catharus ustulatus (Swainson's thrush) genome, bCatUst1, primary haplotype v2.</title>
        <authorList>
            <person name="Delmore K."/>
            <person name="Vafadar M."/>
            <person name="Formenti G."/>
            <person name="Chow W."/>
            <person name="Pelan S."/>
            <person name="Howe K."/>
            <person name="Rhie A."/>
            <person name="Mountcastle J."/>
            <person name="Haase B."/>
            <person name="Fedrigo O."/>
            <person name="Jarvis E.D."/>
        </authorList>
    </citation>
    <scope>NUCLEOTIDE SEQUENCE [LARGE SCALE GENOMIC DNA]</scope>
</reference>
<evidence type="ECO:0000256" key="5">
    <source>
        <dbReference type="ARBA" id="ARBA00023134"/>
    </source>
</evidence>
<keyword evidence="3" id="KW-0378">Hydrolase</keyword>